<protein>
    <recommendedName>
        <fullName evidence="5">Major facilitator superfamily (MFS) profile domain-containing protein</fullName>
    </recommendedName>
</protein>
<feature type="compositionally biased region" description="Polar residues" evidence="1">
    <location>
        <begin position="7"/>
        <end position="18"/>
    </location>
</feature>
<feature type="transmembrane region" description="Helical" evidence="2">
    <location>
        <begin position="708"/>
        <end position="730"/>
    </location>
</feature>
<feature type="transmembrane region" description="Helical" evidence="2">
    <location>
        <begin position="244"/>
        <end position="262"/>
    </location>
</feature>
<proteinExistence type="predicted"/>
<keyword evidence="2" id="KW-0472">Membrane</keyword>
<feature type="transmembrane region" description="Helical" evidence="2">
    <location>
        <begin position="212"/>
        <end position="232"/>
    </location>
</feature>
<sequence>MEDEGDGNQQPALSSAQRTLHKDTQVSAWLCDNYASGTNREDAAAFADDRSRKLRFERISGLSSAASESSDESEEAEPKALDGGYGWVIVFVSFVIHFICDGLSFSFGIMFPEIQQYYKASKFTSGIAASLFLAIPLLGGPLAAALTDIYDCRAMTIVGGVIAVIGVALSYFSENVWQFTLTFSLISGLGLCFCYNTAIVIVTYYFEKRRALATGIAVCGSGAGTFTFAPLVEVLIKNFGWRPSILIFSTILLLLVVCGVVMKDVEWPQDTIEYKRRKFIRKMERQKEKERMRSVNDFGPMDLGELRLAVSLPDISTHAWGYLRTVEPSMSMELMKNAVNELEDNVPRSKSVAVFSQGMKEHARNVREPLPVQQRNHSHLDLQQSLADASRRRLISNTSHSLDALDIMCTVPGKMTGTDCNAAMCSSEDSKFSNDGESESSSDDEEYHPTTTLIPAKPTSNYAHTVISGRGTTVVQDFIVQDMPMPTIPPNPVHGVARLSSIMGGPIGTTHGRVPPSNVMLMGTRHSVFGNGIEKAPSAPALCIRRRRRHPGALQLRRILNAASEALKQNWELFTVPTFQFFLLSVFILYMFFDIPYVNFPEYAVSHLNVSESKSSFLVSGIGFFNMISMLFCGFIADWKYTRDYMLPLYGIFISLAGFCVFITPHITSFAGMMIVCNAYGFFISANYVLASVITLELLCLHGFQSGYGLLCLVEGLGNVLGPALVGYFHDVTGSYIYIFYFAGGGITISGIVVLAIEAYRRFNPEVDAQENA</sequence>
<reference evidence="3" key="1">
    <citation type="submission" date="2023-06" db="EMBL/GenBank/DDBJ databases">
        <title>Genomic analysis of the entomopathogenic nematode Steinernema hermaphroditum.</title>
        <authorList>
            <person name="Schwarz E.M."/>
            <person name="Heppert J.K."/>
            <person name="Baniya A."/>
            <person name="Schwartz H.T."/>
            <person name="Tan C.-H."/>
            <person name="Antoshechkin I."/>
            <person name="Sternberg P.W."/>
            <person name="Goodrich-Blair H."/>
            <person name="Dillman A.R."/>
        </authorList>
    </citation>
    <scope>NUCLEOTIDE SEQUENCE</scope>
    <source>
        <strain evidence="3">PS9179</strain>
        <tissue evidence="3">Whole animal</tissue>
    </source>
</reference>
<gene>
    <name evidence="3" type="ORF">QR680_001728</name>
</gene>
<keyword evidence="2" id="KW-1133">Transmembrane helix</keyword>
<feature type="region of interest" description="Disordered" evidence="1">
    <location>
        <begin position="427"/>
        <end position="456"/>
    </location>
</feature>
<feature type="region of interest" description="Disordered" evidence="1">
    <location>
        <begin position="1"/>
        <end position="21"/>
    </location>
</feature>
<evidence type="ECO:0000313" key="3">
    <source>
        <dbReference type="EMBL" id="KAK0396473.1"/>
    </source>
</evidence>
<dbReference type="InterPro" id="IPR036259">
    <property type="entry name" value="MFS_trans_sf"/>
</dbReference>
<dbReference type="Gene3D" id="1.20.1250.20">
    <property type="entry name" value="MFS general substrate transporter like domains"/>
    <property type="match status" value="2"/>
</dbReference>
<feature type="transmembrane region" description="Helical" evidence="2">
    <location>
        <begin position="573"/>
        <end position="593"/>
    </location>
</feature>
<organism evidence="3 4">
    <name type="scientific">Steinernema hermaphroditum</name>
    <dbReference type="NCBI Taxonomy" id="289476"/>
    <lineage>
        <taxon>Eukaryota</taxon>
        <taxon>Metazoa</taxon>
        <taxon>Ecdysozoa</taxon>
        <taxon>Nematoda</taxon>
        <taxon>Chromadorea</taxon>
        <taxon>Rhabditida</taxon>
        <taxon>Tylenchina</taxon>
        <taxon>Panagrolaimomorpha</taxon>
        <taxon>Strongyloidoidea</taxon>
        <taxon>Steinernematidae</taxon>
        <taxon>Steinernema</taxon>
    </lineage>
</organism>
<feature type="transmembrane region" description="Helical" evidence="2">
    <location>
        <begin position="617"/>
        <end position="637"/>
    </location>
</feature>
<dbReference type="AlphaFoldDB" id="A0AA39GZL3"/>
<feature type="transmembrane region" description="Helical" evidence="2">
    <location>
        <begin position="85"/>
        <end position="111"/>
    </location>
</feature>
<dbReference type="GO" id="GO:0008028">
    <property type="term" value="F:monocarboxylic acid transmembrane transporter activity"/>
    <property type="evidence" value="ECO:0007669"/>
    <property type="project" value="TreeGrafter"/>
</dbReference>
<dbReference type="PANTHER" id="PTHR11360:SF260">
    <property type="entry name" value="MFS DOMAIN-CONTAINING PROTEIN"/>
    <property type="match status" value="1"/>
</dbReference>
<dbReference type="Pfam" id="PF07690">
    <property type="entry name" value="MFS_1"/>
    <property type="match status" value="2"/>
</dbReference>
<keyword evidence="4" id="KW-1185">Reference proteome</keyword>
<feature type="transmembrane region" description="Helical" evidence="2">
    <location>
        <begin position="679"/>
        <end position="701"/>
    </location>
</feature>
<dbReference type="Proteomes" id="UP001175271">
    <property type="component" value="Unassembled WGS sequence"/>
</dbReference>
<comment type="caution">
    <text evidence="3">The sequence shown here is derived from an EMBL/GenBank/DDBJ whole genome shotgun (WGS) entry which is preliminary data.</text>
</comment>
<accession>A0AA39GZL3</accession>
<feature type="transmembrane region" description="Helical" evidence="2">
    <location>
        <begin position="154"/>
        <end position="173"/>
    </location>
</feature>
<feature type="transmembrane region" description="Helical" evidence="2">
    <location>
        <begin position="179"/>
        <end position="205"/>
    </location>
</feature>
<keyword evidence="2" id="KW-0812">Transmembrane</keyword>
<feature type="compositionally biased region" description="Acidic residues" evidence="1">
    <location>
        <begin position="436"/>
        <end position="446"/>
    </location>
</feature>
<dbReference type="InterPro" id="IPR050327">
    <property type="entry name" value="Proton-linked_MCT"/>
</dbReference>
<dbReference type="PANTHER" id="PTHR11360">
    <property type="entry name" value="MONOCARBOXYLATE TRANSPORTER"/>
    <property type="match status" value="1"/>
</dbReference>
<feature type="transmembrane region" description="Helical" evidence="2">
    <location>
        <begin position="123"/>
        <end position="147"/>
    </location>
</feature>
<evidence type="ECO:0000256" key="2">
    <source>
        <dbReference type="SAM" id="Phobius"/>
    </source>
</evidence>
<feature type="transmembrane region" description="Helical" evidence="2">
    <location>
        <begin position="649"/>
        <end position="667"/>
    </location>
</feature>
<name>A0AA39GZL3_9BILA</name>
<dbReference type="EMBL" id="JAUCMV010000005">
    <property type="protein sequence ID" value="KAK0396473.1"/>
    <property type="molecule type" value="Genomic_DNA"/>
</dbReference>
<evidence type="ECO:0008006" key="5">
    <source>
        <dbReference type="Google" id="ProtNLM"/>
    </source>
</evidence>
<dbReference type="InterPro" id="IPR011701">
    <property type="entry name" value="MFS"/>
</dbReference>
<feature type="transmembrane region" description="Helical" evidence="2">
    <location>
        <begin position="736"/>
        <end position="757"/>
    </location>
</feature>
<evidence type="ECO:0000313" key="4">
    <source>
        <dbReference type="Proteomes" id="UP001175271"/>
    </source>
</evidence>
<evidence type="ECO:0000256" key="1">
    <source>
        <dbReference type="SAM" id="MobiDB-lite"/>
    </source>
</evidence>
<dbReference type="SUPFAM" id="SSF103473">
    <property type="entry name" value="MFS general substrate transporter"/>
    <property type="match status" value="1"/>
</dbReference>